<keyword evidence="1" id="KW-0472">Membrane</keyword>
<organism evidence="2 3">
    <name type="scientific">Apostasia shenzhenica</name>
    <dbReference type="NCBI Taxonomy" id="1088818"/>
    <lineage>
        <taxon>Eukaryota</taxon>
        <taxon>Viridiplantae</taxon>
        <taxon>Streptophyta</taxon>
        <taxon>Embryophyta</taxon>
        <taxon>Tracheophyta</taxon>
        <taxon>Spermatophyta</taxon>
        <taxon>Magnoliopsida</taxon>
        <taxon>Liliopsida</taxon>
        <taxon>Asparagales</taxon>
        <taxon>Orchidaceae</taxon>
        <taxon>Apostasioideae</taxon>
        <taxon>Apostasia</taxon>
    </lineage>
</organism>
<dbReference type="Proteomes" id="UP000236161">
    <property type="component" value="Unassembled WGS sequence"/>
</dbReference>
<reference evidence="2 3" key="1">
    <citation type="journal article" date="2017" name="Nature">
        <title>The Apostasia genome and the evolution of orchids.</title>
        <authorList>
            <person name="Zhang G.Q."/>
            <person name="Liu K.W."/>
            <person name="Li Z."/>
            <person name="Lohaus R."/>
            <person name="Hsiao Y.Y."/>
            <person name="Niu S.C."/>
            <person name="Wang J.Y."/>
            <person name="Lin Y.C."/>
            <person name="Xu Q."/>
            <person name="Chen L.J."/>
            <person name="Yoshida K."/>
            <person name="Fujiwara S."/>
            <person name="Wang Z.W."/>
            <person name="Zhang Y.Q."/>
            <person name="Mitsuda N."/>
            <person name="Wang M."/>
            <person name="Liu G.H."/>
            <person name="Pecoraro L."/>
            <person name="Huang H.X."/>
            <person name="Xiao X.J."/>
            <person name="Lin M."/>
            <person name="Wu X.Y."/>
            <person name="Wu W.L."/>
            <person name="Chen Y.Y."/>
            <person name="Chang S.B."/>
            <person name="Sakamoto S."/>
            <person name="Ohme-Takagi M."/>
            <person name="Yagi M."/>
            <person name="Zeng S.J."/>
            <person name="Shen C.Y."/>
            <person name="Yeh C.M."/>
            <person name="Luo Y.B."/>
            <person name="Tsai W.C."/>
            <person name="Van de Peer Y."/>
            <person name="Liu Z.J."/>
        </authorList>
    </citation>
    <scope>NUCLEOTIDE SEQUENCE [LARGE SCALE GENOMIC DNA]</scope>
    <source>
        <strain evidence="3">cv. Shenzhen</strain>
        <tissue evidence="2">Stem</tissue>
    </source>
</reference>
<proteinExistence type="predicted"/>
<dbReference type="EMBL" id="KZ451931">
    <property type="protein sequence ID" value="PKA61354.1"/>
    <property type="molecule type" value="Genomic_DNA"/>
</dbReference>
<evidence type="ECO:0000313" key="3">
    <source>
        <dbReference type="Proteomes" id="UP000236161"/>
    </source>
</evidence>
<protein>
    <submittedName>
        <fullName evidence="2">Uncharacterized protein</fullName>
    </submittedName>
</protein>
<evidence type="ECO:0000313" key="2">
    <source>
        <dbReference type="EMBL" id="PKA61354.1"/>
    </source>
</evidence>
<gene>
    <name evidence="2" type="ORF">AXF42_Ash020330</name>
</gene>
<feature type="transmembrane region" description="Helical" evidence="1">
    <location>
        <begin position="12"/>
        <end position="33"/>
    </location>
</feature>
<keyword evidence="3" id="KW-1185">Reference proteome</keyword>
<dbReference type="AlphaFoldDB" id="A0A2I0B0P4"/>
<keyword evidence="1" id="KW-1133">Transmembrane helix</keyword>
<sequence length="63" mass="7392">MRYRRLPNTTVANNAVLCATLTCRMPYVIAAYLSGYSLKNFMHRLIRASPGMWRSFFILYLTR</sequence>
<keyword evidence="1" id="KW-0812">Transmembrane</keyword>
<evidence type="ECO:0000256" key="1">
    <source>
        <dbReference type="SAM" id="Phobius"/>
    </source>
</evidence>
<name>A0A2I0B0P4_9ASPA</name>
<accession>A0A2I0B0P4</accession>